<dbReference type="Pfam" id="PF02803">
    <property type="entry name" value="Thiolase_C"/>
    <property type="match status" value="1"/>
</dbReference>
<accession>A0A8J7RMD6</accession>
<evidence type="ECO:0000313" key="12">
    <source>
        <dbReference type="Proteomes" id="UP000673975"/>
    </source>
</evidence>
<protein>
    <recommendedName>
        <fullName evidence="6">acetyl-CoA C-acyltransferase</fullName>
        <ecNumber evidence="6">2.3.1.16</ecNumber>
    </recommendedName>
</protein>
<evidence type="ECO:0000259" key="9">
    <source>
        <dbReference type="Pfam" id="PF00108"/>
    </source>
</evidence>
<evidence type="ECO:0000256" key="1">
    <source>
        <dbReference type="ARBA" id="ARBA00010982"/>
    </source>
</evidence>
<keyword evidence="12" id="KW-1185">Reference proteome</keyword>
<evidence type="ECO:0000256" key="2">
    <source>
        <dbReference type="ARBA" id="ARBA00022679"/>
    </source>
</evidence>
<dbReference type="PANTHER" id="PTHR18919:SF153">
    <property type="entry name" value="TRIFUNCTIONAL ENZYME SUBUNIT BETA, MITOCHONDRIAL"/>
    <property type="match status" value="1"/>
</dbReference>
<reference evidence="11" key="1">
    <citation type="submission" date="2021-02" db="EMBL/GenBank/DDBJ databases">
        <title>Natronogracilivirga saccharolytica gen. nov. sp. nov. a new anaerobic, haloalkiliphilic carbohydrate-fermenting bacterium from soda lake and proposing of Cyclonatronumiaceae fam. nov. in the phylum Balneolaeota.</title>
        <authorList>
            <person name="Zhilina T.N."/>
            <person name="Sorokin D.Y."/>
            <person name="Zavarzina D.G."/>
            <person name="Toshchakov S.V."/>
            <person name="Kublanov I.V."/>
        </authorList>
    </citation>
    <scope>NUCLEOTIDE SEQUENCE</scope>
    <source>
        <strain evidence="11">Z-1702</strain>
    </source>
</reference>
<feature type="compositionally biased region" description="Polar residues" evidence="8">
    <location>
        <begin position="469"/>
        <end position="485"/>
    </location>
</feature>
<feature type="compositionally biased region" description="Low complexity" evidence="8">
    <location>
        <begin position="441"/>
        <end position="458"/>
    </location>
</feature>
<dbReference type="GO" id="GO:0006635">
    <property type="term" value="P:fatty acid beta-oxidation"/>
    <property type="evidence" value="ECO:0007669"/>
    <property type="project" value="TreeGrafter"/>
</dbReference>
<dbReference type="PANTHER" id="PTHR18919">
    <property type="entry name" value="ACETYL-COA C-ACYLTRANSFERASE"/>
    <property type="match status" value="1"/>
</dbReference>
<dbReference type="Proteomes" id="UP000673975">
    <property type="component" value="Unassembled WGS sequence"/>
</dbReference>
<evidence type="ECO:0000313" key="11">
    <source>
        <dbReference type="EMBL" id="MBP3192738.1"/>
    </source>
</evidence>
<organism evidence="11 12">
    <name type="scientific">Natronogracilivirga saccharolytica</name>
    <dbReference type="NCBI Taxonomy" id="2812953"/>
    <lineage>
        <taxon>Bacteria</taxon>
        <taxon>Pseudomonadati</taxon>
        <taxon>Balneolota</taxon>
        <taxon>Balneolia</taxon>
        <taxon>Balneolales</taxon>
        <taxon>Cyclonatronaceae</taxon>
        <taxon>Natronogracilivirga</taxon>
    </lineage>
</organism>
<keyword evidence="5 7" id="KW-0012">Acyltransferase</keyword>
<dbReference type="GO" id="GO:0003985">
    <property type="term" value="F:acetyl-CoA C-acetyltransferase activity"/>
    <property type="evidence" value="ECO:0007669"/>
    <property type="project" value="TreeGrafter"/>
</dbReference>
<dbReference type="InterPro" id="IPR020617">
    <property type="entry name" value="Thiolase_C"/>
</dbReference>
<dbReference type="AlphaFoldDB" id="A0A8J7RMD6"/>
<name>A0A8J7RMD6_9BACT</name>
<keyword evidence="3" id="KW-0276">Fatty acid metabolism</keyword>
<gene>
    <name evidence="11" type="ORF">NATSA_08690</name>
</gene>
<evidence type="ECO:0000256" key="3">
    <source>
        <dbReference type="ARBA" id="ARBA00022832"/>
    </source>
</evidence>
<dbReference type="PROSITE" id="PS00737">
    <property type="entry name" value="THIOLASE_2"/>
    <property type="match status" value="1"/>
</dbReference>
<keyword evidence="2 7" id="KW-0808">Transferase</keyword>
<dbReference type="SUPFAM" id="SSF53901">
    <property type="entry name" value="Thiolase-like"/>
    <property type="match status" value="2"/>
</dbReference>
<dbReference type="InterPro" id="IPR020613">
    <property type="entry name" value="Thiolase_CS"/>
</dbReference>
<dbReference type="InterPro" id="IPR016039">
    <property type="entry name" value="Thiolase-like"/>
</dbReference>
<feature type="region of interest" description="Disordered" evidence="8">
    <location>
        <begin position="388"/>
        <end position="485"/>
    </location>
</feature>
<feature type="domain" description="Thiolase N-terminal" evidence="9">
    <location>
        <begin position="10"/>
        <end position="249"/>
    </location>
</feature>
<dbReference type="Gene3D" id="3.40.47.10">
    <property type="match status" value="1"/>
</dbReference>
<evidence type="ECO:0000259" key="10">
    <source>
        <dbReference type="Pfam" id="PF02803"/>
    </source>
</evidence>
<feature type="domain" description="Thiolase C-terminal" evidence="10">
    <location>
        <begin position="259"/>
        <end position="383"/>
    </location>
</feature>
<dbReference type="EC" id="2.3.1.16" evidence="6"/>
<dbReference type="NCBIfam" id="TIGR01930">
    <property type="entry name" value="AcCoA-C-Actrans"/>
    <property type="match status" value="1"/>
</dbReference>
<evidence type="ECO:0000256" key="6">
    <source>
        <dbReference type="ARBA" id="ARBA00024073"/>
    </source>
</evidence>
<evidence type="ECO:0000256" key="5">
    <source>
        <dbReference type="ARBA" id="ARBA00023315"/>
    </source>
</evidence>
<evidence type="ECO:0000256" key="8">
    <source>
        <dbReference type="SAM" id="MobiDB-lite"/>
    </source>
</evidence>
<dbReference type="Pfam" id="PF00108">
    <property type="entry name" value="Thiolase_N"/>
    <property type="match status" value="1"/>
</dbReference>
<keyword evidence="4" id="KW-0443">Lipid metabolism</keyword>
<dbReference type="InterPro" id="IPR002155">
    <property type="entry name" value="Thiolase"/>
</dbReference>
<proteinExistence type="inferred from homology"/>
<evidence type="ECO:0000256" key="4">
    <source>
        <dbReference type="ARBA" id="ARBA00023098"/>
    </source>
</evidence>
<dbReference type="RefSeq" id="WP_210511735.1">
    <property type="nucleotide sequence ID" value="NZ_JAFIDN010000006.1"/>
</dbReference>
<evidence type="ECO:0000256" key="7">
    <source>
        <dbReference type="RuleBase" id="RU003557"/>
    </source>
</evidence>
<comment type="similarity">
    <text evidence="1 7">Belongs to the thiolase-like superfamily. Thiolase family.</text>
</comment>
<dbReference type="InterPro" id="IPR020616">
    <property type="entry name" value="Thiolase_N"/>
</dbReference>
<comment type="caution">
    <text evidence="11">The sequence shown here is derived from an EMBL/GenBank/DDBJ whole genome shotgun (WGS) entry which is preliminary data.</text>
</comment>
<dbReference type="CDD" id="cd00751">
    <property type="entry name" value="thiolase"/>
    <property type="match status" value="1"/>
</dbReference>
<dbReference type="EMBL" id="JAFIDN010000006">
    <property type="protein sequence ID" value="MBP3192738.1"/>
    <property type="molecule type" value="Genomic_DNA"/>
</dbReference>
<sequence length="485" mass="50136">MSTSRKRSNIVLIDGCRTPFQIPGTGYRSFRSRDLARFAIRGLLNRTKIAGDQIGHVIMGTAFPDTETGNLAREAALGAGLPASVPAHTVSMSCLSSQQAIAGGIGQILSGGADVVIAGGADSFSSVRRPEELPLLREVSTGETMGKWADRLADRLGVSREEQDAYAVRSHQSAVKANESRLLDDELIPVASQPGFEAVTRDNGFRADFTPESLSILKPAFTKKHGTVTTGNAFFPADGASAVLIMTEEKAAELGLTPRVRIASRSWTAAHPADDMLTGAAHAIPKLIEQSGINPGDIDVFEVHEAFAVQIIALLKALASSPVPLPLRSLNPLGGSLSLGHPFGATGGRLLTTAANRLTRGNGRYAVVASPGGGGHGHAMLLEAMDAGSGNKSARGASSRKTTTQKAASRKSSSSKATGTRTSASKAPSGKTGKTEGTQRSAGKASSGKAGESSSGKSQTKKTESQKSGPKQSGTPSSDNQNTAS</sequence>
<feature type="compositionally biased region" description="Low complexity" evidence="8">
    <location>
        <begin position="400"/>
        <end position="427"/>
    </location>
</feature>